<evidence type="ECO:0000313" key="2">
    <source>
        <dbReference type="WBParaSite" id="L893_g15830.t1"/>
    </source>
</evidence>
<dbReference type="WBParaSite" id="L893_g15830.t1">
    <property type="protein sequence ID" value="L893_g15830.t1"/>
    <property type="gene ID" value="L893_g15830"/>
</dbReference>
<dbReference type="SUPFAM" id="SSF54236">
    <property type="entry name" value="Ubiquitin-like"/>
    <property type="match status" value="1"/>
</dbReference>
<keyword evidence="1" id="KW-1185">Reference proteome</keyword>
<organism evidence="1 2">
    <name type="scientific">Steinernema glaseri</name>
    <dbReference type="NCBI Taxonomy" id="37863"/>
    <lineage>
        <taxon>Eukaryota</taxon>
        <taxon>Metazoa</taxon>
        <taxon>Ecdysozoa</taxon>
        <taxon>Nematoda</taxon>
        <taxon>Chromadorea</taxon>
        <taxon>Rhabditida</taxon>
        <taxon>Tylenchina</taxon>
        <taxon>Panagrolaimomorpha</taxon>
        <taxon>Strongyloidoidea</taxon>
        <taxon>Steinernematidae</taxon>
        <taxon>Steinernema</taxon>
    </lineage>
</organism>
<name>A0A1I7YFH8_9BILA</name>
<dbReference type="Gene3D" id="3.10.20.90">
    <property type="entry name" value="Phosphatidylinositol 3-kinase Catalytic Subunit, Chain A, domain 1"/>
    <property type="match status" value="1"/>
</dbReference>
<proteinExistence type="predicted"/>
<protein>
    <submittedName>
        <fullName evidence="2">UBX domain-containing protein</fullName>
    </submittedName>
</protein>
<dbReference type="AlphaFoldDB" id="A0A1I7YFH8"/>
<sequence length="154" mass="17176">MSFFGLLTSENCVEEPLTENTTGSWKMKRPRAMESCASPLAKKIRNDSSNYSNPASSDPAVSLEALSIKDWRGSMSKVKMTFPSGEQHCVSLTDTTTLKALFVIADARGFSQNSYAIYRFPSHIYTIEQSEATLRELGFSSRECVRVIPMNMVQ</sequence>
<reference evidence="2" key="1">
    <citation type="submission" date="2016-11" db="UniProtKB">
        <authorList>
            <consortium name="WormBaseParasite"/>
        </authorList>
    </citation>
    <scope>IDENTIFICATION</scope>
</reference>
<accession>A0A1I7YFH8</accession>
<dbReference type="InterPro" id="IPR029071">
    <property type="entry name" value="Ubiquitin-like_domsf"/>
</dbReference>
<evidence type="ECO:0000313" key="1">
    <source>
        <dbReference type="Proteomes" id="UP000095287"/>
    </source>
</evidence>
<dbReference type="Proteomes" id="UP000095287">
    <property type="component" value="Unplaced"/>
</dbReference>